<accession>A0ABQ2GCH2</accession>
<sequence>MITDAGHAHPTVSVRRLYELHDVGCSWDLHQLGWDVTNRDQPLADDIQAVVLGWS</sequence>
<proteinExistence type="predicted"/>
<dbReference type="Proteomes" id="UP000639973">
    <property type="component" value="Unassembled WGS sequence"/>
</dbReference>
<organism evidence="1 2">
    <name type="scientific">Deinococcus aerolatus</name>
    <dbReference type="NCBI Taxonomy" id="522487"/>
    <lineage>
        <taxon>Bacteria</taxon>
        <taxon>Thermotogati</taxon>
        <taxon>Deinococcota</taxon>
        <taxon>Deinococci</taxon>
        <taxon>Deinococcales</taxon>
        <taxon>Deinococcaceae</taxon>
        <taxon>Deinococcus</taxon>
    </lineage>
</organism>
<comment type="caution">
    <text evidence="1">The sequence shown here is derived from an EMBL/GenBank/DDBJ whole genome shotgun (WGS) entry which is preliminary data.</text>
</comment>
<name>A0ABQ2GCH2_9DEIO</name>
<protein>
    <submittedName>
        <fullName evidence="1">Uncharacterized protein</fullName>
    </submittedName>
</protein>
<gene>
    <name evidence="1" type="ORF">GCM10010840_25660</name>
</gene>
<reference evidence="2" key="1">
    <citation type="journal article" date="2019" name="Int. J. Syst. Evol. Microbiol.">
        <title>The Global Catalogue of Microorganisms (GCM) 10K type strain sequencing project: providing services to taxonomists for standard genome sequencing and annotation.</title>
        <authorList>
            <consortium name="The Broad Institute Genomics Platform"/>
            <consortium name="The Broad Institute Genome Sequencing Center for Infectious Disease"/>
            <person name="Wu L."/>
            <person name="Ma J."/>
        </authorList>
    </citation>
    <scope>NUCLEOTIDE SEQUENCE [LARGE SCALE GENOMIC DNA]</scope>
    <source>
        <strain evidence="2">JCM 15442</strain>
    </source>
</reference>
<evidence type="ECO:0000313" key="1">
    <source>
        <dbReference type="EMBL" id="GGL86593.1"/>
    </source>
</evidence>
<keyword evidence="2" id="KW-1185">Reference proteome</keyword>
<evidence type="ECO:0000313" key="2">
    <source>
        <dbReference type="Proteomes" id="UP000639973"/>
    </source>
</evidence>
<dbReference type="EMBL" id="BMOL01000012">
    <property type="protein sequence ID" value="GGL86593.1"/>
    <property type="molecule type" value="Genomic_DNA"/>
</dbReference>